<evidence type="ECO:0000313" key="3">
    <source>
        <dbReference type="Proteomes" id="UP000320813"/>
    </source>
</evidence>
<evidence type="ECO:0000313" key="2">
    <source>
        <dbReference type="EMBL" id="RZD14650.1"/>
    </source>
</evidence>
<reference evidence="2 3" key="1">
    <citation type="submission" date="2019-01" db="EMBL/GenBank/DDBJ databases">
        <title>Insights into ecological role of a new deltaproteobacterial order Candidatus Sinidesulfobacterales (Sva0485) by metagenomics and metatranscriptomics.</title>
        <authorList>
            <person name="Tan S."/>
            <person name="Liu J."/>
            <person name="Fang Y."/>
            <person name="Hedlund B.P."/>
            <person name="Lian Z.H."/>
            <person name="Huang L.Y."/>
            <person name="Li J.T."/>
            <person name="Huang L.N."/>
            <person name="Li W.J."/>
            <person name="Jiang H.C."/>
            <person name="Dong H.L."/>
            <person name="Shu W.S."/>
        </authorList>
    </citation>
    <scope>NUCLEOTIDE SEQUENCE [LARGE SCALE GENOMIC DNA]</scope>
    <source>
        <strain evidence="2">AP3</strain>
    </source>
</reference>
<sequence length="269" mass="28964">MIRKIKLFYAVFFVFAFLIISVNVNISKSFGAPNLQIGTGYNETWGKYGTNYTTSLIYIPLNINYYPDKTFNFQATIPYMQVHKQTSTVLVNNIPVQKAGASTSTTESGLGDIVLTGNYNITNQAVKPSLPTLTATVFVDLPTASESNGLGTGKANYGFQLGVTQLIKSYFYFINGGYTVLGKPSGITSLTNPFSAYAGAGKLITKNLSAAVSGAWSQAIISGTHDTVTGNLSVIYTVVKNNTIGVTYIKGFTNESPSQGIMLSYSLMF</sequence>
<dbReference type="Proteomes" id="UP000320813">
    <property type="component" value="Unassembled WGS sequence"/>
</dbReference>
<comment type="caution">
    <text evidence="2">The sequence shown here is derived from an EMBL/GenBank/DDBJ whole genome shotgun (WGS) entry which is preliminary data.</text>
</comment>
<proteinExistence type="predicted"/>
<dbReference type="AlphaFoldDB" id="A0A519BBJ2"/>
<name>A0A519BBJ2_9DELT</name>
<keyword evidence="1" id="KW-1133">Transmembrane helix</keyword>
<feature type="transmembrane region" description="Helical" evidence="1">
    <location>
        <begin position="7"/>
        <end position="26"/>
    </location>
</feature>
<organism evidence="2 3">
    <name type="scientific">Candidatus Acidulodesulfobacterium ferriphilum</name>
    <dbReference type="NCBI Taxonomy" id="2597223"/>
    <lineage>
        <taxon>Bacteria</taxon>
        <taxon>Deltaproteobacteria</taxon>
        <taxon>Candidatus Acidulodesulfobacterales</taxon>
        <taxon>Candidatus Acidulodesulfobacterium</taxon>
    </lineage>
</organism>
<protein>
    <submittedName>
        <fullName evidence="2">Uncharacterized protein</fullName>
    </submittedName>
</protein>
<evidence type="ECO:0000256" key="1">
    <source>
        <dbReference type="SAM" id="Phobius"/>
    </source>
</evidence>
<gene>
    <name evidence="2" type="ORF">EVJ47_05650</name>
</gene>
<keyword evidence="1" id="KW-0812">Transmembrane</keyword>
<dbReference type="EMBL" id="SGBD01000002">
    <property type="protein sequence ID" value="RZD14650.1"/>
    <property type="molecule type" value="Genomic_DNA"/>
</dbReference>
<accession>A0A519BBJ2</accession>
<keyword evidence="1" id="KW-0472">Membrane</keyword>